<dbReference type="PATRIC" id="fig|251221.4.peg.3728"/>
<dbReference type="eggNOG" id="COG5634">
    <property type="taxonomic scope" value="Bacteria"/>
</dbReference>
<dbReference type="Pfam" id="PF09412">
    <property type="entry name" value="XendoU"/>
    <property type="match status" value="1"/>
</dbReference>
<dbReference type="InParanoid" id="Q7NF33"/>
<dbReference type="GO" id="GO:0046872">
    <property type="term" value="F:metal ion binding"/>
    <property type="evidence" value="ECO:0007669"/>
    <property type="project" value="UniProtKB-KW"/>
</dbReference>
<gene>
    <name evidence="13" type="ordered locus">gll3694</name>
</gene>
<dbReference type="InterPro" id="IPR001322">
    <property type="entry name" value="Lamin_tail_dom"/>
</dbReference>
<dbReference type="GO" id="GO:0016829">
    <property type="term" value="F:lyase activity"/>
    <property type="evidence" value="ECO:0007669"/>
    <property type="project" value="UniProtKB-KW"/>
</dbReference>
<keyword evidence="7" id="KW-0378">Hydrolase</keyword>
<evidence type="ECO:0000259" key="11">
    <source>
        <dbReference type="PROSITE" id="PS51841"/>
    </source>
</evidence>
<dbReference type="InterPro" id="IPR039787">
    <property type="entry name" value="ENDOU"/>
</dbReference>
<reference evidence="13 14" key="1">
    <citation type="journal article" date="2003" name="DNA Res.">
        <title>Complete genome structure of Gloeobacter violaceus PCC 7421, a cyanobacterium that lacks thylakoids.</title>
        <authorList>
            <person name="Nakamura Y."/>
            <person name="Kaneko T."/>
            <person name="Sato S."/>
            <person name="Mimuro M."/>
            <person name="Miyashita H."/>
            <person name="Tsuchiya T."/>
            <person name="Sasamoto S."/>
            <person name="Watanabe A."/>
            <person name="Kawashima K."/>
            <person name="Kishida Y."/>
            <person name="Kiyokawa C."/>
            <person name="Kohara M."/>
            <person name="Matsumoto M."/>
            <person name="Matsuno A."/>
            <person name="Nakazaki N."/>
            <person name="Shimpo S."/>
            <person name="Takeuchi C."/>
            <person name="Yamada M."/>
            <person name="Tabata S."/>
        </authorList>
    </citation>
    <scope>NUCLEOTIDE SEQUENCE [LARGE SCALE GENOMIC DNA]</scope>
    <source>
        <strain evidence="14">ATCC 29082 / PCC 7421</strain>
    </source>
</reference>
<dbReference type="InterPro" id="IPR037227">
    <property type="entry name" value="EndoU-like"/>
</dbReference>
<protein>
    <submittedName>
        <fullName evidence="13">Gll3694 protein</fullName>
    </submittedName>
</protein>
<dbReference type="PROSITE" id="PS51841">
    <property type="entry name" value="LTD"/>
    <property type="match status" value="1"/>
</dbReference>
<dbReference type="Pfam" id="PF00932">
    <property type="entry name" value="LTD"/>
    <property type="match status" value="1"/>
</dbReference>
<dbReference type="GO" id="GO:0003723">
    <property type="term" value="F:RNA binding"/>
    <property type="evidence" value="ECO:0007669"/>
    <property type="project" value="UniProtKB-KW"/>
</dbReference>
<dbReference type="STRING" id="251221.gene:10761210"/>
<dbReference type="KEGG" id="gvi:gll3694"/>
<keyword evidence="14" id="KW-1185">Reference proteome</keyword>
<evidence type="ECO:0000256" key="9">
    <source>
        <dbReference type="ARBA" id="ARBA00023211"/>
    </source>
</evidence>
<evidence type="ECO:0000313" key="14">
    <source>
        <dbReference type="Proteomes" id="UP000000557"/>
    </source>
</evidence>
<evidence type="ECO:0000256" key="5">
    <source>
        <dbReference type="ARBA" id="ARBA00022723"/>
    </source>
</evidence>
<dbReference type="GO" id="GO:0004521">
    <property type="term" value="F:RNA endonuclease activity"/>
    <property type="evidence" value="ECO:0007669"/>
    <property type="project" value="InterPro"/>
</dbReference>
<dbReference type="SUPFAM" id="SSF142877">
    <property type="entry name" value="EndoU-like"/>
    <property type="match status" value="1"/>
</dbReference>
<keyword evidence="5" id="KW-0479">Metal-binding</keyword>
<accession>Q7NF33</accession>
<evidence type="ECO:0000313" key="13">
    <source>
        <dbReference type="EMBL" id="BAC91635.1"/>
    </source>
</evidence>
<evidence type="ECO:0000259" key="12">
    <source>
        <dbReference type="PROSITE" id="PS51959"/>
    </source>
</evidence>
<dbReference type="OrthoDB" id="291334at2"/>
<evidence type="ECO:0000256" key="6">
    <source>
        <dbReference type="ARBA" id="ARBA00022759"/>
    </source>
</evidence>
<comment type="subunit">
    <text evidence="3">Monomer.</text>
</comment>
<dbReference type="GO" id="GO:0016787">
    <property type="term" value="F:hydrolase activity"/>
    <property type="evidence" value="ECO:0007669"/>
    <property type="project" value="UniProtKB-KW"/>
</dbReference>
<dbReference type="PROSITE" id="PS51959">
    <property type="entry name" value="ENDOU"/>
    <property type="match status" value="1"/>
</dbReference>
<evidence type="ECO:0000256" key="3">
    <source>
        <dbReference type="ARBA" id="ARBA00011245"/>
    </source>
</evidence>
<evidence type="ECO:0000256" key="8">
    <source>
        <dbReference type="ARBA" id="ARBA00022884"/>
    </source>
</evidence>
<comment type="cofactor">
    <cofactor evidence="1">
        <name>Mn(2+)</name>
        <dbReference type="ChEBI" id="CHEBI:29035"/>
    </cofactor>
</comment>
<proteinExistence type="inferred from homology"/>
<dbReference type="HOGENOM" id="CLU_034448_0_0_3"/>
<evidence type="ECO:0000256" key="4">
    <source>
        <dbReference type="ARBA" id="ARBA00022722"/>
    </source>
</evidence>
<dbReference type="AlphaFoldDB" id="Q7NF33"/>
<keyword evidence="6" id="KW-0255">Endonuclease</keyword>
<reference evidence="13 14" key="2">
    <citation type="journal article" date="2003" name="DNA Res.">
        <title>Complete genome structure of Gloeobacter violaceus PCC 7421, a cyanobacterium that lacks thylakoids (supplement).</title>
        <authorList>
            <person name="Nakamura Y."/>
            <person name="Kaneko T."/>
            <person name="Sato S."/>
            <person name="Mimuro M."/>
            <person name="Miyashita H."/>
            <person name="Tsuchiya T."/>
            <person name="Sasamoto S."/>
            <person name="Watanabe A."/>
            <person name="Kawashima K."/>
            <person name="Kishida Y."/>
            <person name="Kiyokawa C."/>
            <person name="Kohara M."/>
            <person name="Matsumoto M."/>
            <person name="Matsuno A."/>
            <person name="Nakazaki N."/>
            <person name="Shimpo S."/>
            <person name="Takeuchi C."/>
            <person name="Yamada M."/>
            <person name="Tabata S."/>
        </authorList>
    </citation>
    <scope>NUCLEOTIDE SEQUENCE [LARGE SCALE GENOMIC DNA]</scope>
    <source>
        <strain evidence="14">ATCC 29082 / PCC 7421</strain>
    </source>
</reference>
<organism evidence="13 14">
    <name type="scientific">Gloeobacter violaceus (strain ATCC 29082 / PCC 7421)</name>
    <dbReference type="NCBI Taxonomy" id="251221"/>
    <lineage>
        <taxon>Bacteria</taxon>
        <taxon>Bacillati</taxon>
        <taxon>Cyanobacteriota</taxon>
        <taxon>Cyanophyceae</taxon>
        <taxon>Gloeobacterales</taxon>
        <taxon>Gloeobacteraceae</taxon>
        <taxon>Gloeobacter</taxon>
    </lineage>
</organism>
<dbReference type="PANTHER" id="PTHR12439">
    <property type="entry name" value="PLACENTAL PROTEIN 11-RELATED"/>
    <property type="match status" value="1"/>
</dbReference>
<comment type="similarity">
    <text evidence="2">Belongs to the ENDOU family.</text>
</comment>
<feature type="domain" description="EndoU" evidence="12">
    <location>
        <begin position="33"/>
        <end position="347"/>
    </location>
</feature>
<keyword evidence="10" id="KW-0456">Lyase</keyword>
<dbReference type="InterPro" id="IPR036415">
    <property type="entry name" value="Lamin_tail_dom_sf"/>
</dbReference>
<feature type="domain" description="LTD" evidence="11">
    <location>
        <begin position="362"/>
        <end position="468"/>
    </location>
</feature>
<evidence type="ECO:0000256" key="1">
    <source>
        <dbReference type="ARBA" id="ARBA00001936"/>
    </source>
</evidence>
<dbReference type="PANTHER" id="PTHR12439:SF11">
    <property type="entry name" value="URIDYLATE-SPECIFIC ENDORIBONUCLEASE"/>
    <property type="match status" value="1"/>
</dbReference>
<name>Q7NF33_GLOVI</name>
<keyword evidence="4" id="KW-0540">Nuclease</keyword>
<evidence type="ECO:0000256" key="7">
    <source>
        <dbReference type="ARBA" id="ARBA00022801"/>
    </source>
</evidence>
<dbReference type="EMBL" id="BA000045">
    <property type="protein sequence ID" value="BAC91635.1"/>
    <property type="molecule type" value="Genomic_DNA"/>
</dbReference>
<keyword evidence="8" id="KW-0694">RNA-binding</keyword>
<dbReference type="EnsemblBacteria" id="BAC91635">
    <property type="protein sequence ID" value="BAC91635"/>
    <property type="gene ID" value="BAC91635"/>
</dbReference>
<dbReference type="InterPro" id="IPR018998">
    <property type="entry name" value="EndoU_C"/>
</dbReference>
<dbReference type="SUPFAM" id="SSF74853">
    <property type="entry name" value="Lamin A/C globular tail domain"/>
    <property type="match status" value="1"/>
</dbReference>
<sequence>MVQIVAHPWPTRHILAAMSLERGNGGEIYPPCGRRQTMTIYQKLWDSDENRFTVTQRNEAGEWADPQAEVFLDAQVRASGKRSLDLAAGPLFAKVEEAKLRKPTYAAFIALLDNYATTARVAESYDSGEEEEIQDYLEVIRETVPVRLAREYINGDLGRNLSEVQFMAALRRIWFELFTNYFQGKSQEYCSGFEHVFVGEAKYDTRFGGAENLGEISGYHNWIKFFLDEKFGRVNFLGYKYDLRGEETPDNPNVVTLQMEWELKNMGGETLARLFKKKGGFFVGTSPECEIAMGTVAFYESEQGLLRQEKRQTTINGARYNLVLYRSTTPQGSRGDFIRSFYPEFLGDEDGREVPMDRTVVRPRAAARKADGPLVIVAALPNPGRGDSDEEWVELQNVSTQPIDLTGWQLRDRANRPEALTGTIASGETRRVLVTRARPDTMQLGNRAGLIALFDAQGELVAAVDYRRTRSGQVLRFEGGQGG</sequence>
<evidence type="ECO:0000256" key="2">
    <source>
        <dbReference type="ARBA" id="ARBA00010168"/>
    </source>
</evidence>
<dbReference type="Gene3D" id="2.60.40.1260">
    <property type="entry name" value="Lamin Tail domain"/>
    <property type="match status" value="1"/>
</dbReference>
<dbReference type="Proteomes" id="UP000000557">
    <property type="component" value="Chromosome"/>
</dbReference>
<evidence type="ECO:0000256" key="10">
    <source>
        <dbReference type="ARBA" id="ARBA00023239"/>
    </source>
</evidence>
<dbReference type="CDD" id="cd21159">
    <property type="entry name" value="XendoU"/>
    <property type="match status" value="1"/>
</dbReference>
<keyword evidence="9" id="KW-0464">Manganese</keyword>